<sequence>MRPLLSLVLVFLACVLFAPSHDSQAAGGLLQPTTIEAAAPDAAIAARLFKTVGPLQLRRQEKPVPGWAVEAPGGPVGQIASTWEIARSLGYSGRPIDILVAISQNGRIAGAELMRHNEPILTLGISTADIARYVDGFAGVDLTRLRADNPAERSELPDIIARATVSTGVIRDAILRTARTVVLESDLQGDGINRQNFEVLSWSALHEEGALANTVVTLDQARIALAGASTPPPSGDAPFIDLWAAILDPPTIGRNLLGQQNYTRAMGALAPGEVALFVASRGLQSHRGTAWRRSGVFDRIRVIQGAQTFGLSSNAYQRLDRLAPSDAPGFKELSLFRLSTDGFDPTQPFEIRVSASRSAATGEAVMEIPLTYSLPARFLRPAVTLAEAEPLWISTWQNKRVEIVGVGLMLTVLTAILFFQEAFVRRARLWRWGRIAFLTVTLVWLGWIAGGQLSVVHVVAFLHSLLSGFRWETFLIEPVVFILWGFVALGLLFWGRGVYCGWLCPFGALQELTNQIAQRLRVPQIAVPFVVQERLWVIKYTLFVAILGISFYSMEQALILAEAEPFKTAMSMYFLRAWPFVAFVAVVLIAGLFIERFYCRYLCPLGAALAIPAKLKLFDWLRRRPQCGRECRLCEQQCTVGAIDPIGRINPNECVLCLRCQMIFHDQATCPVLKRRSSRRAPG</sequence>
<dbReference type="AlphaFoldDB" id="A0A967EYD7"/>
<dbReference type="SMART" id="SM00900">
    <property type="entry name" value="FMN_bind"/>
    <property type="match status" value="1"/>
</dbReference>
<feature type="chain" id="PRO_5037996581" evidence="5">
    <location>
        <begin position="26"/>
        <end position="683"/>
    </location>
</feature>
<dbReference type="RefSeq" id="WP_167225574.1">
    <property type="nucleotide sequence ID" value="NZ_JAAQPH010000010.1"/>
</dbReference>
<feature type="signal peptide" evidence="5">
    <location>
        <begin position="1"/>
        <end position="25"/>
    </location>
</feature>
<feature type="domain" description="FMN-binding" evidence="6">
    <location>
        <begin position="90"/>
        <end position="181"/>
    </location>
</feature>
<dbReference type="InterPro" id="IPR011399">
    <property type="entry name" value="NosR"/>
</dbReference>
<organism evidence="7 8">
    <name type="scientific">Pelagibius litoralis</name>
    <dbReference type="NCBI Taxonomy" id="374515"/>
    <lineage>
        <taxon>Bacteria</taxon>
        <taxon>Pseudomonadati</taxon>
        <taxon>Pseudomonadota</taxon>
        <taxon>Alphaproteobacteria</taxon>
        <taxon>Rhodospirillales</taxon>
        <taxon>Rhodovibrionaceae</taxon>
        <taxon>Pelagibius</taxon>
    </lineage>
</organism>
<dbReference type="InterPro" id="IPR007329">
    <property type="entry name" value="FMN-bd"/>
</dbReference>
<dbReference type="InterPro" id="IPR017896">
    <property type="entry name" value="4Fe4S_Fe-S-bd"/>
</dbReference>
<evidence type="ECO:0000256" key="5">
    <source>
        <dbReference type="SAM" id="SignalP"/>
    </source>
</evidence>
<feature type="transmembrane region" description="Helical" evidence="4">
    <location>
        <begin position="435"/>
        <end position="462"/>
    </location>
</feature>
<feature type="transmembrane region" description="Helical" evidence="4">
    <location>
        <begin position="403"/>
        <end position="423"/>
    </location>
</feature>
<dbReference type="GO" id="GO:0003677">
    <property type="term" value="F:DNA binding"/>
    <property type="evidence" value="ECO:0007669"/>
    <property type="project" value="InterPro"/>
</dbReference>
<keyword evidence="2" id="KW-1003">Cell membrane</keyword>
<proteinExistence type="predicted"/>
<keyword evidence="4" id="KW-0812">Transmembrane</keyword>
<evidence type="ECO:0000313" key="7">
    <source>
        <dbReference type="EMBL" id="NIA69700.1"/>
    </source>
</evidence>
<name>A0A967EYD7_9PROT</name>
<feature type="transmembrane region" description="Helical" evidence="4">
    <location>
        <begin position="474"/>
        <end position="494"/>
    </location>
</feature>
<dbReference type="GO" id="GO:0010181">
    <property type="term" value="F:FMN binding"/>
    <property type="evidence" value="ECO:0007669"/>
    <property type="project" value="InterPro"/>
</dbReference>
<comment type="caution">
    <text evidence="7">The sequence shown here is derived from an EMBL/GenBank/DDBJ whole genome shotgun (WGS) entry which is preliminary data.</text>
</comment>
<feature type="transmembrane region" description="Helical" evidence="4">
    <location>
        <begin position="540"/>
        <end position="561"/>
    </location>
</feature>
<evidence type="ECO:0000256" key="1">
    <source>
        <dbReference type="ARBA" id="ARBA00004236"/>
    </source>
</evidence>
<keyword evidence="3 4" id="KW-0472">Membrane</keyword>
<gene>
    <name evidence="7" type="ORF">HBA54_13945</name>
</gene>
<dbReference type="PANTHER" id="PTHR30224:SF4">
    <property type="entry name" value="ELECTRON TRANSPORT PROTEIN YCCM-RELATED"/>
    <property type="match status" value="1"/>
</dbReference>
<keyword evidence="4" id="KW-1133">Transmembrane helix</keyword>
<dbReference type="Pfam" id="PF12801">
    <property type="entry name" value="Fer4_5"/>
    <property type="match status" value="2"/>
</dbReference>
<dbReference type="Proteomes" id="UP000761264">
    <property type="component" value="Unassembled WGS sequence"/>
</dbReference>
<evidence type="ECO:0000256" key="3">
    <source>
        <dbReference type="ARBA" id="ARBA00023136"/>
    </source>
</evidence>
<evidence type="ECO:0000256" key="4">
    <source>
        <dbReference type="SAM" id="Phobius"/>
    </source>
</evidence>
<comment type="subcellular location">
    <subcellularLocation>
        <location evidence="1">Cell membrane</location>
    </subcellularLocation>
</comment>
<reference evidence="7" key="1">
    <citation type="submission" date="2020-03" db="EMBL/GenBank/DDBJ databases">
        <title>Genome of Pelagibius litoralis DSM 21314T.</title>
        <authorList>
            <person name="Wang G."/>
        </authorList>
    </citation>
    <scope>NUCLEOTIDE SEQUENCE</scope>
    <source>
        <strain evidence="7">DSM 21314</strain>
    </source>
</reference>
<dbReference type="GO" id="GO:0045893">
    <property type="term" value="P:positive regulation of DNA-templated transcription"/>
    <property type="evidence" value="ECO:0007669"/>
    <property type="project" value="InterPro"/>
</dbReference>
<dbReference type="GO" id="GO:0005886">
    <property type="term" value="C:plasma membrane"/>
    <property type="evidence" value="ECO:0007669"/>
    <property type="project" value="UniProtKB-SubCell"/>
</dbReference>
<evidence type="ECO:0000259" key="6">
    <source>
        <dbReference type="SMART" id="SM00900"/>
    </source>
</evidence>
<feature type="transmembrane region" description="Helical" evidence="4">
    <location>
        <begin position="573"/>
        <end position="594"/>
    </location>
</feature>
<dbReference type="SUPFAM" id="SSF54862">
    <property type="entry name" value="4Fe-4S ferredoxins"/>
    <property type="match status" value="1"/>
</dbReference>
<evidence type="ECO:0000256" key="2">
    <source>
        <dbReference type="ARBA" id="ARBA00022475"/>
    </source>
</evidence>
<protein>
    <submittedName>
        <fullName evidence="7">4Fe-4S binding protein</fullName>
    </submittedName>
</protein>
<dbReference type="PIRSF" id="PIRSF036354">
    <property type="entry name" value="NosR"/>
    <property type="match status" value="1"/>
</dbReference>
<dbReference type="InterPro" id="IPR052378">
    <property type="entry name" value="NosR_regulator"/>
</dbReference>
<keyword evidence="5" id="KW-0732">Signal</keyword>
<evidence type="ECO:0000313" key="8">
    <source>
        <dbReference type="Proteomes" id="UP000761264"/>
    </source>
</evidence>
<keyword evidence="8" id="KW-1185">Reference proteome</keyword>
<accession>A0A967EYD7</accession>
<dbReference type="EMBL" id="JAAQPH010000010">
    <property type="protein sequence ID" value="NIA69700.1"/>
    <property type="molecule type" value="Genomic_DNA"/>
</dbReference>
<dbReference type="PANTHER" id="PTHR30224">
    <property type="entry name" value="ELECTRON TRANSPORT PROTEIN"/>
    <property type="match status" value="1"/>
</dbReference>